<dbReference type="Proteomes" id="UP000281553">
    <property type="component" value="Unassembled WGS sequence"/>
</dbReference>
<organism evidence="1 2">
    <name type="scientific">Dibothriocephalus latus</name>
    <name type="common">Fish tapeworm</name>
    <name type="synonym">Diphyllobothrium latum</name>
    <dbReference type="NCBI Taxonomy" id="60516"/>
    <lineage>
        <taxon>Eukaryota</taxon>
        <taxon>Metazoa</taxon>
        <taxon>Spiralia</taxon>
        <taxon>Lophotrochozoa</taxon>
        <taxon>Platyhelminthes</taxon>
        <taxon>Cestoda</taxon>
        <taxon>Eucestoda</taxon>
        <taxon>Diphyllobothriidea</taxon>
        <taxon>Diphyllobothriidae</taxon>
        <taxon>Dibothriocephalus</taxon>
    </lineage>
</organism>
<dbReference type="EMBL" id="UYRU01115295">
    <property type="protein sequence ID" value="VDN45212.1"/>
    <property type="molecule type" value="Genomic_DNA"/>
</dbReference>
<evidence type="ECO:0000313" key="2">
    <source>
        <dbReference type="Proteomes" id="UP000281553"/>
    </source>
</evidence>
<evidence type="ECO:0000313" key="1">
    <source>
        <dbReference type="EMBL" id="VDN45212.1"/>
    </source>
</evidence>
<reference evidence="1 2" key="1">
    <citation type="submission" date="2018-11" db="EMBL/GenBank/DDBJ databases">
        <authorList>
            <consortium name="Pathogen Informatics"/>
        </authorList>
    </citation>
    <scope>NUCLEOTIDE SEQUENCE [LARGE SCALE GENOMIC DNA]</scope>
</reference>
<protein>
    <submittedName>
        <fullName evidence="1">Uncharacterized protein</fullName>
    </submittedName>
</protein>
<proteinExistence type="predicted"/>
<keyword evidence="2" id="KW-1185">Reference proteome</keyword>
<sequence>MPTTVSPVNPLNGTCTAPVADFWRVFTPSSSCTLRLSAWSLLTVSVREKLIIPRLLNWLTVYLRLKVSY</sequence>
<dbReference type="AlphaFoldDB" id="A0A3P7RPU7"/>
<gene>
    <name evidence="1" type="ORF">DILT_LOCUS19548</name>
</gene>
<accession>A0A3P7RPU7</accession>
<feature type="non-terminal residue" evidence="1">
    <location>
        <position position="69"/>
    </location>
</feature>
<name>A0A3P7RPU7_DIBLA</name>